<accession>A0A6S7HYD2</accession>
<dbReference type="Gene3D" id="3.40.50.1110">
    <property type="entry name" value="SGNH hydrolase"/>
    <property type="match status" value="1"/>
</dbReference>
<gene>
    <name evidence="1" type="ORF">PACLA_8A064609</name>
</gene>
<feature type="non-terminal residue" evidence="1">
    <location>
        <position position="81"/>
    </location>
</feature>
<name>A0A6S7HYD2_PARCT</name>
<dbReference type="OrthoDB" id="5982747at2759"/>
<sequence>YTQLVVLHVGSNDIQHKGPEEIAKEVEALSKCVMVNGLSKIAISDIIYRDHDNFKLNARIEKVNSLLAKFCKAKNWSLIPQ</sequence>
<dbReference type="Proteomes" id="UP001152795">
    <property type="component" value="Unassembled WGS sequence"/>
</dbReference>
<protein>
    <submittedName>
        <fullName evidence="1">Uncharacterized protein</fullName>
    </submittedName>
</protein>
<reference evidence="1" key="1">
    <citation type="submission" date="2020-04" db="EMBL/GenBank/DDBJ databases">
        <authorList>
            <person name="Alioto T."/>
            <person name="Alioto T."/>
            <person name="Gomez Garrido J."/>
        </authorList>
    </citation>
    <scope>NUCLEOTIDE SEQUENCE</scope>
    <source>
        <strain evidence="1">A484AB</strain>
    </source>
</reference>
<dbReference type="AlphaFoldDB" id="A0A6S7HYD2"/>
<dbReference type="InterPro" id="IPR036514">
    <property type="entry name" value="SGNH_hydro_sf"/>
</dbReference>
<proteinExistence type="predicted"/>
<dbReference type="EMBL" id="CACRXK020006799">
    <property type="protein sequence ID" value="CAB4010476.1"/>
    <property type="molecule type" value="Genomic_DNA"/>
</dbReference>
<organism evidence="1 2">
    <name type="scientific">Paramuricea clavata</name>
    <name type="common">Red gorgonian</name>
    <name type="synonym">Violescent sea-whip</name>
    <dbReference type="NCBI Taxonomy" id="317549"/>
    <lineage>
        <taxon>Eukaryota</taxon>
        <taxon>Metazoa</taxon>
        <taxon>Cnidaria</taxon>
        <taxon>Anthozoa</taxon>
        <taxon>Octocorallia</taxon>
        <taxon>Malacalcyonacea</taxon>
        <taxon>Plexauridae</taxon>
        <taxon>Paramuricea</taxon>
    </lineage>
</organism>
<dbReference type="SUPFAM" id="SSF52266">
    <property type="entry name" value="SGNH hydrolase"/>
    <property type="match status" value="1"/>
</dbReference>
<keyword evidence="2" id="KW-1185">Reference proteome</keyword>
<comment type="caution">
    <text evidence="1">The sequence shown here is derived from an EMBL/GenBank/DDBJ whole genome shotgun (WGS) entry which is preliminary data.</text>
</comment>
<feature type="non-terminal residue" evidence="1">
    <location>
        <position position="1"/>
    </location>
</feature>
<evidence type="ECO:0000313" key="2">
    <source>
        <dbReference type="Proteomes" id="UP001152795"/>
    </source>
</evidence>
<evidence type="ECO:0000313" key="1">
    <source>
        <dbReference type="EMBL" id="CAB4010476.1"/>
    </source>
</evidence>